<name>A0ABW8YZU8_9FLAO</name>
<sequence>MLVNPWAFVVATIIMLPIGFIWYNPKVFGTIWMREAGIIPDPAQKGNMLKIFALTLLFAFMANMLLQTIVVHQMGAMSLIGGAMKADSAKPSYTAFMADYADAYRTFKHGALHGCLTGIFLGLPIAGTSALFEKKSWKYILINSGYWVVCLTLMGGILCSWQ</sequence>
<keyword evidence="1" id="KW-1133">Transmembrane helix</keyword>
<keyword evidence="1" id="KW-0472">Membrane</keyword>
<feature type="transmembrane region" description="Helical" evidence="1">
    <location>
        <begin position="51"/>
        <end position="70"/>
    </location>
</feature>
<comment type="caution">
    <text evidence="2">The sequence shown here is derived from an EMBL/GenBank/DDBJ whole genome shotgun (WGS) entry which is preliminary data.</text>
</comment>
<dbReference type="EMBL" id="JBELPZ010000010">
    <property type="protein sequence ID" value="MFL9844897.1"/>
    <property type="molecule type" value="Genomic_DNA"/>
</dbReference>
<dbReference type="InterPro" id="IPR013879">
    <property type="entry name" value="DUF1761"/>
</dbReference>
<evidence type="ECO:0000313" key="3">
    <source>
        <dbReference type="Proteomes" id="UP001629156"/>
    </source>
</evidence>
<keyword evidence="1" id="KW-0812">Transmembrane</keyword>
<feature type="transmembrane region" description="Helical" evidence="1">
    <location>
        <begin position="111"/>
        <end position="132"/>
    </location>
</feature>
<protein>
    <submittedName>
        <fullName evidence="2">DUF1761 domain-containing protein</fullName>
    </submittedName>
</protein>
<dbReference type="Proteomes" id="UP001629156">
    <property type="component" value="Unassembled WGS sequence"/>
</dbReference>
<feature type="transmembrane region" description="Helical" evidence="1">
    <location>
        <begin position="139"/>
        <end position="158"/>
    </location>
</feature>
<evidence type="ECO:0000313" key="2">
    <source>
        <dbReference type="EMBL" id="MFL9844897.1"/>
    </source>
</evidence>
<gene>
    <name evidence="2" type="ORF">ABS766_10760</name>
</gene>
<proteinExistence type="predicted"/>
<evidence type="ECO:0000256" key="1">
    <source>
        <dbReference type="SAM" id="Phobius"/>
    </source>
</evidence>
<dbReference type="Pfam" id="PF08570">
    <property type="entry name" value="DUF1761"/>
    <property type="match status" value="1"/>
</dbReference>
<accession>A0ABW8YZU8</accession>
<feature type="transmembrane region" description="Helical" evidence="1">
    <location>
        <begin position="6"/>
        <end position="24"/>
    </location>
</feature>
<dbReference type="RefSeq" id="WP_408085156.1">
    <property type="nucleotide sequence ID" value="NZ_JBELPZ010000010.1"/>
</dbReference>
<reference evidence="2 3" key="1">
    <citation type="submission" date="2024-06" db="EMBL/GenBank/DDBJ databases">
        <authorList>
            <person name="Kaempfer P."/>
            <person name="Viver T."/>
        </authorList>
    </citation>
    <scope>NUCLEOTIDE SEQUENCE [LARGE SCALE GENOMIC DNA]</scope>
    <source>
        <strain evidence="2 3">ST-119</strain>
    </source>
</reference>
<organism evidence="2 3">
    <name type="scientific">Flavobacterium rhizosphaerae</name>
    <dbReference type="NCBI Taxonomy" id="3163298"/>
    <lineage>
        <taxon>Bacteria</taxon>
        <taxon>Pseudomonadati</taxon>
        <taxon>Bacteroidota</taxon>
        <taxon>Flavobacteriia</taxon>
        <taxon>Flavobacteriales</taxon>
        <taxon>Flavobacteriaceae</taxon>
        <taxon>Flavobacterium</taxon>
    </lineage>
</organism>
<keyword evidence="3" id="KW-1185">Reference proteome</keyword>